<evidence type="ECO:0000256" key="2">
    <source>
        <dbReference type="ARBA" id="ARBA00022801"/>
    </source>
</evidence>
<accession>A0ABS5PX47</accession>
<dbReference type="InterPro" id="IPR050300">
    <property type="entry name" value="GDXG_lipolytic_enzyme"/>
</dbReference>
<keyword evidence="2 6" id="KW-0378">Hydrolase</keyword>
<dbReference type="EMBL" id="JADPMV010000001">
    <property type="protein sequence ID" value="MBS7661061.1"/>
    <property type="molecule type" value="Genomic_DNA"/>
</dbReference>
<gene>
    <name evidence="6" type="ORF">I0D00_03725</name>
</gene>
<organism evidence="6 7">
    <name type="scientific">Pseudomonas lalucatii</name>
    <dbReference type="NCBI Taxonomy" id="1424203"/>
    <lineage>
        <taxon>Bacteria</taxon>
        <taxon>Pseudomonadati</taxon>
        <taxon>Pseudomonadota</taxon>
        <taxon>Gammaproteobacteria</taxon>
        <taxon>Pseudomonadales</taxon>
        <taxon>Pseudomonadaceae</taxon>
        <taxon>Pseudomonas</taxon>
    </lineage>
</organism>
<feature type="region of interest" description="Disordered" evidence="4">
    <location>
        <begin position="315"/>
        <end position="341"/>
    </location>
</feature>
<feature type="domain" description="Alpha/beta hydrolase fold-3" evidence="5">
    <location>
        <begin position="77"/>
        <end position="284"/>
    </location>
</feature>
<dbReference type="PANTHER" id="PTHR48081:SF8">
    <property type="entry name" value="ALPHA_BETA HYDROLASE FOLD-3 DOMAIN-CONTAINING PROTEIN-RELATED"/>
    <property type="match status" value="1"/>
</dbReference>
<evidence type="ECO:0000256" key="4">
    <source>
        <dbReference type="SAM" id="MobiDB-lite"/>
    </source>
</evidence>
<dbReference type="InterPro" id="IPR013094">
    <property type="entry name" value="AB_hydrolase_3"/>
</dbReference>
<feature type="active site" evidence="3">
    <location>
        <position position="156"/>
    </location>
</feature>
<evidence type="ECO:0000313" key="6">
    <source>
        <dbReference type="EMBL" id="MBS7661061.1"/>
    </source>
</evidence>
<dbReference type="Proteomes" id="UP001196601">
    <property type="component" value="Unassembled WGS sequence"/>
</dbReference>
<sequence length="341" mass="36941">MAIDAASTAFLGQLAEQNTKPFHKMEPDEARQFMAGLREVIGSGPDMHRIEETILGQGAQRFRVRVLIPDASPRGVIVYYHGGGWVLMSIDDHDTLGRCIAAETGCSVVLVDYRLAPEHRYPAAVEDAWLALNWAAAQRQALTGAADAPLIVAGDSAGGNLAAVVAQRAARSGEPQLAQQVLIYPVTQPDLHAPGYLDPGNQGLLSQKDMQWFWDHYLPDRSRRQETDASPLLTGDLRRLPPTVLITAEHDVLRDEGEAYALKLSEAGVAVSWKRFAGQIHGFFTLLNILPASLSGRAFVVEQIIRQLQANDSTSAPLMAQPPSASAEHGAQSSRAADRSN</sequence>
<dbReference type="InterPro" id="IPR033140">
    <property type="entry name" value="Lipase_GDXG_put_SER_AS"/>
</dbReference>
<dbReference type="PROSITE" id="PS01174">
    <property type="entry name" value="LIPASE_GDXG_SER"/>
    <property type="match status" value="1"/>
</dbReference>
<dbReference type="GO" id="GO:0016787">
    <property type="term" value="F:hydrolase activity"/>
    <property type="evidence" value="ECO:0007669"/>
    <property type="project" value="UniProtKB-KW"/>
</dbReference>
<evidence type="ECO:0000259" key="5">
    <source>
        <dbReference type="Pfam" id="PF07859"/>
    </source>
</evidence>
<proteinExistence type="inferred from homology"/>
<dbReference type="Gene3D" id="3.40.50.1820">
    <property type="entry name" value="alpha/beta hydrolase"/>
    <property type="match status" value="1"/>
</dbReference>
<comment type="caution">
    <text evidence="6">The sequence shown here is derived from an EMBL/GenBank/DDBJ whole genome shotgun (WGS) entry which is preliminary data.</text>
</comment>
<evidence type="ECO:0000313" key="7">
    <source>
        <dbReference type="Proteomes" id="UP001196601"/>
    </source>
</evidence>
<evidence type="ECO:0000256" key="1">
    <source>
        <dbReference type="ARBA" id="ARBA00010515"/>
    </source>
</evidence>
<protein>
    <submittedName>
        <fullName evidence="6">Alpha/beta hydrolase</fullName>
    </submittedName>
</protein>
<dbReference type="InterPro" id="IPR029058">
    <property type="entry name" value="AB_hydrolase_fold"/>
</dbReference>
<dbReference type="RefSeq" id="WP_213638405.1">
    <property type="nucleotide sequence ID" value="NZ_JADPMV010000001.1"/>
</dbReference>
<comment type="similarity">
    <text evidence="1">Belongs to the 'GDXG' lipolytic enzyme family.</text>
</comment>
<keyword evidence="7" id="KW-1185">Reference proteome</keyword>
<name>A0ABS5PX47_9PSED</name>
<reference evidence="6 7" key="1">
    <citation type="journal article" date="2021" name="Syst. Appl. Microbiol.">
        <title>Pseudomonas lalucatii sp. nov. isolated from Vallgornera, a karstic cave in Mallorca, Western Mediterranean.</title>
        <authorList>
            <person name="Busquets A."/>
            <person name="Mulet M."/>
            <person name="Gomila M."/>
            <person name="Garcia-Valdes E."/>
        </authorList>
    </citation>
    <scope>NUCLEOTIDE SEQUENCE [LARGE SCALE GENOMIC DNA]</scope>
    <source>
        <strain evidence="6 7">R1b54</strain>
    </source>
</reference>
<evidence type="ECO:0000256" key="3">
    <source>
        <dbReference type="PROSITE-ProRule" id="PRU10038"/>
    </source>
</evidence>
<dbReference type="PANTHER" id="PTHR48081">
    <property type="entry name" value="AB HYDROLASE SUPERFAMILY PROTEIN C4A8.06C"/>
    <property type="match status" value="1"/>
</dbReference>
<dbReference type="Pfam" id="PF07859">
    <property type="entry name" value="Abhydrolase_3"/>
    <property type="match status" value="1"/>
</dbReference>
<dbReference type="SUPFAM" id="SSF53474">
    <property type="entry name" value="alpha/beta-Hydrolases"/>
    <property type="match status" value="1"/>
</dbReference>